<accession>A0A835HBX5</accession>
<dbReference type="Proteomes" id="UP000631114">
    <property type="component" value="Unassembled WGS sequence"/>
</dbReference>
<proteinExistence type="predicted"/>
<evidence type="ECO:0000313" key="2">
    <source>
        <dbReference type="Proteomes" id="UP000631114"/>
    </source>
</evidence>
<dbReference type="EMBL" id="JADFTS010000007">
    <property type="protein sequence ID" value="KAF9597545.1"/>
    <property type="molecule type" value="Genomic_DNA"/>
</dbReference>
<keyword evidence="2" id="KW-1185">Reference proteome</keyword>
<gene>
    <name evidence="1" type="ORF">IFM89_019505</name>
</gene>
<name>A0A835HBX5_9MAGN</name>
<protein>
    <submittedName>
        <fullName evidence="1">Uncharacterized protein</fullName>
    </submittedName>
</protein>
<dbReference type="AlphaFoldDB" id="A0A835HBX5"/>
<evidence type="ECO:0000313" key="1">
    <source>
        <dbReference type="EMBL" id="KAF9597545.1"/>
    </source>
</evidence>
<sequence>MFPVGLMSCNYNAQIFNNEVQIFTLGSTSWRRKVGVVPKVLPRDSGILSAPIVNGSLHWITTSDNDESDPLKEGGSLLIVSPIKKKKVF</sequence>
<comment type="caution">
    <text evidence="1">The sequence shown here is derived from an EMBL/GenBank/DDBJ whole genome shotgun (WGS) entry which is preliminary data.</text>
</comment>
<organism evidence="1 2">
    <name type="scientific">Coptis chinensis</name>
    <dbReference type="NCBI Taxonomy" id="261450"/>
    <lineage>
        <taxon>Eukaryota</taxon>
        <taxon>Viridiplantae</taxon>
        <taxon>Streptophyta</taxon>
        <taxon>Embryophyta</taxon>
        <taxon>Tracheophyta</taxon>
        <taxon>Spermatophyta</taxon>
        <taxon>Magnoliopsida</taxon>
        <taxon>Ranunculales</taxon>
        <taxon>Ranunculaceae</taxon>
        <taxon>Coptidoideae</taxon>
        <taxon>Coptis</taxon>
    </lineage>
</organism>
<reference evidence="1 2" key="1">
    <citation type="submission" date="2020-10" db="EMBL/GenBank/DDBJ databases">
        <title>The Coptis chinensis genome and diversification of protoberbering-type alkaloids.</title>
        <authorList>
            <person name="Wang B."/>
            <person name="Shu S."/>
            <person name="Song C."/>
            <person name="Liu Y."/>
        </authorList>
    </citation>
    <scope>NUCLEOTIDE SEQUENCE [LARGE SCALE GENOMIC DNA]</scope>
    <source>
        <strain evidence="1">HL-2020</strain>
        <tissue evidence="1">Leaf</tissue>
    </source>
</reference>